<reference evidence="2" key="1">
    <citation type="submission" date="2018-12" db="EMBL/GenBank/DDBJ databases">
        <title>Tengunoibacter tsumagoiensis gen. nov., sp. nov., Dictyobacter kobayashii sp. nov., D. alpinus sp. nov., and D. joshuensis sp. nov. and description of Dictyobacteraceae fam. nov. within the order Ktedonobacterales isolated from Tengu-no-mugimeshi.</title>
        <authorList>
            <person name="Wang C.M."/>
            <person name="Zheng Y."/>
            <person name="Sakai Y."/>
            <person name="Toyoda A."/>
            <person name="Minakuchi Y."/>
            <person name="Abe K."/>
            <person name="Yokota A."/>
            <person name="Yabe S."/>
        </authorList>
    </citation>
    <scope>NUCLEOTIDE SEQUENCE [LARGE SCALE GENOMIC DNA]</scope>
    <source>
        <strain evidence="2">Uno16</strain>
    </source>
</reference>
<protein>
    <submittedName>
        <fullName evidence="1">Uncharacterized protein</fullName>
    </submittedName>
</protein>
<comment type="caution">
    <text evidence="1">The sequence shown here is derived from an EMBL/GenBank/DDBJ whole genome shotgun (WGS) entry which is preliminary data.</text>
</comment>
<name>A0A402BJB8_9CHLR</name>
<proteinExistence type="predicted"/>
<sequence>MNKDDISIYKYAKIAVKKYHFGRDITWKSSNPMAIMRNGASIVSSAKNKSQVTTYALSIVL</sequence>
<dbReference type="AlphaFoldDB" id="A0A402BJB8"/>
<dbReference type="Proteomes" id="UP000287171">
    <property type="component" value="Unassembled WGS sequence"/>
</dbReference>
<evidence type="ECO:0000313" key="2">
    <source>
        <dbReference type="Proteomes" id="UP000287171"/>
    </source>
</evidence>
<organism evidence="1 2">
    <name type="scientific">Dictyobacter alpinus</name>
    <dbReference type="NCBI Taxonomy" id="2014873"/>
    <lineage>
        <taxon>Bacteria</taxon>
        <taxon>Bacillati</taxon>
        <taxon>Chloroflexota</taxon>
        <taxon>Ktedonobacteria</taxon>
        <taxon>Ktedonobacterales</taxon>
        <taxon>Dictyobacteraceae</taxon>
        <taxon>Dictyobacter</taxon>
    </lineage>
</organism>
<evidence type="ECO:0000313" key="1">
    <source>
        <dbReference type="EMBL" id="GCE31436.1"/>
    </source>
</evidence>
<accession>A0A402BJB8</accession>
<dbReference type="EMBL" id="BIFT01000002">
    <property type="protein sequence ID" value="GCE31436.1"/>
    <property type="molecule type" value="Genomic_DNA"/>
</dbReference>
<keyword evidence="2" id="KW-1185">Reference proteome</keyword>
<gene>
    <name evidence="1" type="ORF">KDA_69200</name>
</gene>